<keyword evidence="1" id="KW-1133">Transmembrane helix</keyword>
<keyword evidence="3" id="KW-1185">Reference proteome</keyword>
<keyword evidence="1" id="KW-0812">Transmembrane</keyword>
<dbReference type="InterPro" id="IPR008875">
    <property type="entry name" value="TraX"/>
</dbReference>
<comment type="caution">
    <text evidence="2">The sequence shown here is derived from an EMBL/GenBank/DDBJ whole genome shotgun (WGS) entry which is preliminary data.</text>
</comment>
<feature type="transmembrane region" description="Helical" evidence="1">
    <location>
        <begin position="68"/>
        <end position="91"/>
    </location>
</feature>
<dbReference type="RefSeq" id="WP_164819602.1">
    <property type="nucleotide sequence ID" value="NZ_JAROBY010000041.1"/>
</dbReference>
<reference evidence="2 3" key="1">
    <citation type="submission" date="2023-03" db="EMBL/GenBank/DDBJ databases">
        <title>Bacillus Genome Sequencing.</title>
        <authorList>
            <person name="Dunlap C."/>
        </authorList>
    </citation>
    <scope>NUCLEOTIDE SEQUENCE [LARGE SCALE GENOMIC DNA]</scope>
    <source>
        <strain evidence="2 3">NRS-1351</strain>
    </source>
</reference>
<name>A0ABU6DHP7_9BACL</name>
<evidence type="ECO:0000256" key="1">
    <source>
        <dbReference type="SAM" id="Phobius"/>
    </source>
</evidence>
<evidence type="ECO:0000313" key="3">
    <source>
        <dbReference type="Proteomes" id="UP001355653"/>
    </source>
</evidence>
<sequence length="210" mass="24539">MNWIAMISMVIDHIGLVWFSEEPIWRIIGRLAFPIYAFGISQSMMYTKDKKSYLIRLGLLAAISQAPYFLLFSNHQINVIATFFIVVFTLLQVERTENNVIKGIWLIAACMILEGFHFSYGSYALILVSIYRYTKGRELIISHSVLIILFGLFKGWPIQIGMWGILPTIMYTWFPKDVLHNLKVNPPRWMWRAFYPVHLMLLASLELRPF</sequence>
<dbReference type="EMBL" id="JAROBY010000041">
    <property type="protein sequence ID" value="MEB4796837.1"/>
    <property type="molecule type" value="Genomic_DNA"/>
</dbReference>
<feature type="transmembrane region" description="Helical" evidence="1">
    <location>
        <begin position="103"/>
        <end position="133"/>
    </location>
</feature>
<protein>
    <submittedName>
        <fullName evidence="2">TraX family protein</fullName>
    </submittedName>
</protein>
<accession>A0ABU6DHP7</accession>
<evidence type="ECO:0000313" key="2">
    <source>
        <dbReference type="EMBL" id="MEB4796837.1"/>
    </source>
</evidence>
<organism evidence="2 3">
    <name type="scientific">Paenibacillus chondroitinus</name>
    <dbReference type="NCBI Taxonomy" id="59842"/>
    <lineage>
        <taxon>Bacteria</taxon>
        <taxon>Bacillati</taxon>
        <taxon>Bacillota</taxon>
        <taxon>Bacilli</taxon>
        <taxon>Bacillales</taxon>
        <taxon>Paenibacillaceae</taxon>
        <taxon>Paenibacillus</taxon>
    </lineage>
</organism>
<feature type="transmembrane region" description="Helical" evidence="1">
    <location>
        <begin position="145"/>
        <end position="169"/>
    </location>
</feature>
<dbReference type="Proteomes" id="UP001355653">
    <property type="component" value="Unassembled WGS sequence"/>
</dbReference>
<proteinExistence type="predicted"/>
<keyword evidence="1" id="KW-0472">Membrane</keyword>
<gene>
    <name evidence="2" type="ORF">P5G65_23315</name>
</gene>
<dbReference type="Pfam" id="PF05857">
    <property type="entry name" value="TraX"/>
    <property type="match status" value="1"/>
</dbReference>